<feature type="domain" description="S-layer protein" evidence="4">
    <location>
        <begin position="239"/>
        <end position="354"/>
    </location>
</feature>
<proteinExistence type="predicted"/>
<dbReference type="AlphaFoldDB" id="A0A7X4HP91"/>
<name>A0A7X4HP91_9LACO</name>
<dbReference type="Pfam" id="PF03217">
    <property type="entry name" value="SlpA"/>
    <property type="match status" value="2"/>
</dbReference>
<evidence type="ECO:0000259" key="2">
    <source>
        <dbReference type="Pfam" id="PF03217"/>
    </source>
</evidence>
<dbReference type="RefSeq" id="WP_160811249.1">
    <property type="nucleotide sequence ID" value="NZ_JAVTXG010000005.1"/>
</dbReference>
<dbReference type="Proteomes" id="UP001253287">
    <property type="component" value="Unassembled WGS sequence"/>
</dbReference>
<reference evidence="6 7" key="1">
    <citation type="submission" date="2020-01" db="EMBL/GenBank/DDBJ databases">
        <title>Vaginal microbiome of pregnant Indian women: Insights into the genome of dominants Lactobacillus species.</title>
        <authorList>
            <person name="Das B."/>
            <person name="Mehta O."/>
            <person name="Ghosh T.S."/>
            <person name="Kothidar A."/>
            <person name="Gowtham M.R."/>
            <person name="Mitra R."/>
            <person name="Kshetrapal P."/>
            <person name="Wadhwa N."/>
            <person name="Thiruvengadam R."/>
            <person name="Nair G.B."/>
            <person name="Bhatnagar S."/>
            <person name="Pore S."/>
        </authorList>
    </citation>
    <scope>NUCLEOTIDE SEQUENCE [LARGE SCALE GENOMIC DNA]</scope>
    <source>
        <strain evidence="6 7">Indica2</strain>
    </source>
</reference>
<dbReference type="EMBL" id="JAVTXN010000004">
    <property type="protein sequence ID" value="MDT9608762.1"/>
    <property type="molecule type" value="Genomic_DNA"/>
</dbReference>
<organism evidence="6 7">
    <name type="scientific">Lactobacillus crispatus</name>
    <dbReference type="NCBI Taxonomy" id="47770"/>
    <lineage>
        <taxon>Bacteria</taxon>
        <taxon>Bacillati</taxon>
        <taxon>Bacillota</taxon>
        <taxon>Bacilli</taxon>
        <taxon>Lactobacillales</taxon>
        <taxon>Lactobacillaceae</taxon>
        <taxon>Lactobacillus</taxon>
    </lineage>
</organism>
<dbReference type="GO" id="GO:0005199">
    <property type="term" value="F:structural constituent of cell wall"/>
    <property type="evidence" value="ECO:0007669"/>
    <property type="project" value="InterPro"/>
</dbReference>
<dbReference type="GO" id="GO:0009274">
    <property type="term" value="C:peptidoglycan-based cell wall"/>
    <property type="evidence" value="ECO:0007669"/>
    <property type="project" value="InterPro"/>
</dbReference>
<evidence type="ECO:0000259" key="4">
    <source>
        <dbReference type="Pfam" id="PF22797"/>
    </source>
</evidence>
<evidence type="ECO:0000313" key="5">
    <source>
        <dbReference type="EMBL" id="MDT9608762.1"/>
    </source>
</evidence>
<accession>A0A7X4HP91</accession>
<dbReference type="PIRSF" id="PIRSF037863">
    <property type="entry name" value="SLAP"/>
    <property type="match status" value="1"/>
</dbReference>
<feature type="domain" description="S-layer protein N-terminal" evidence="3">
    <location>
        <begin position="29"/>
        <end position="216"/>
    </location>
</feature>
<feature type="signal peptide" evidence="1">
    <location>
        <begin position="1"/>
        <end position="30"/>
    </location>
</feature>
<keyword evidence="1" id="KW-0732">Signal</keyword>
<dbReference type="Pfam" id="PF22796">
    <property type="entry name" value="SlpA_N"/>
    <property type="match status" value="1"/>
</dbReference>
<dbReference type="InterPro" id="IPR055006">
    <property type="entry name" value="SlpA_N"/>
</dbReference>
<reference evidence="5" key="2">
    <citation type="submission" date="2023-08" db="EMBL/GenBank/DDBJ databases">
        <title>Lactobacillus from the Female Urinary Tract.</title>
        <authorList>
            <person name="Stegman N."/>
            <person name="Jackson B."/>
            <person name="Steiling M."/>
            <person name="Sedano C."/>
            <person name="Wolfe A."/>
            <person name="Putonti C."/>
        </authorList>
    </citation>
    <scope>NUCLEOTIDE SEQUENCE</scope>
    <source>
        <strain evidence="5">UMB5661</strain>
    </source>
</reference>
<feature type="chain" id="PRO_5030529998" evidence="1">
    <location>
        <begin position="31"/>
        <end position="489"/>
    </location>
</feature>
<gene>
    <name evidence="6" type="ORF">GTK63_09045</name>
    <name evidence="5" type="ORF">RON39_01245</name>
</gene>
<dbReference type="Proteomes" id="UP000460132">
    <property type="component" value="Unassembled WGS sequence"/>
</dbReference>
<dbReference type="GO" id="GO:0030115">
    <property type="term" value="C:S-layer"/>
    <property type="evidence" value="ECO:0007669"/>
    <property type="project" value="InterPro"/>
</dbReference>
<protein>
    <submittedName>
        <fullName evidence="6">S-layer protein</fullName>
    </submittedName>
    <submittedName>
        <fullName evidence="5">SLAP domain-containing protein</fullName>
    </submittedName>
</protein>
<evidence type="ECO:0000259" key="3">
    <source>
        <dbReference type="Pfam" id="PF22796"/>
    </source>
</evidence>
<dbReference type="InterPro" id="IPR004903">
    <property type="entry name" value="S-layer_prot"/>
</dbReference>
<dbReference type="InterPro" id="IPR055005">
    <property type="entry name" value="SlpA_D2"/>
</dbReference>
<evidence type="ECO:0000313" key="6">
    <source>
        <dbReference type="EMBL" id="MYN54434.1"/>
    </source>
</evidence>
<evidence type="ECO:0000313" key="7">
    <source>
        <dbReference type="Proteomes" id="UP000460132"/>
    </source>
</evidence>
<feature type="domain" description="S-layer protein C-terminal" evidence="2">
    <location>
        <begin position="359"/>
        <end position="422"/>
    </location>
</feature>
<dbReference type="InterPro" id="IPR024968">
    <property type="entry name" value="SlpA_C_lactobacillus"/>
</dbReference>
<comment type="caution">
    <text evidence="6">The sequence shown here is derived from an EMBL/GenBank/DDBJ whole genome shotgun (WGS) entry which is preliminary data.</text>
</comment>
<dbReference type="PRINTS" id="PR01729">
    <property type="entry name" value="SURFACELAYER"/>
</dbReference>
<dbReference type="EMBL" id="WWFF01000013">
    <property type="protein sequence ID" value="MYN54434.1"/>
    <property type="molecule type" value="Genomic_DNA"/>
</dbReference>
<feature type="domain" description="S-layer protein C-terminal" evidence="2">
    <location>
        <begin position="423"/>
        <end position="487"/>
    </location>
</feature>
<sequence>MKKNLRIVSAAAAALLAVAPVAASAVSVNAADSTATTTANATNSTSDYSHINLGGSDVTKYVANVNPSFTLNAALRKNNDNTNANAQAVAAGSLTGSVTANVGGVTATANLVNGNHGAANVKVTAVQGGTVVYDGTDADHVVSNFNAVVAGQKYSVVVNKVGFNFGANNAGKEVTLALPKNVDVKFSAAESGWTVGNDGKTLKGKLDNNGTVNNIQLTETVTAFDASNTNAVVFYNIATGQQVKSGNTMVLADYNGQLNVNSILQAINSNFTAFQRITTPNNSEQNGSENQNKFDTPKVVTTVDEIKDQLEKAGIKVNAADNFNAPHSFTVTVKATSEVNGKSAELPVTFTVANVADPVVASQSKTIMHNAYFYDKNAKRVGTDKLTRYNSVTVAMSTTKIGDKTYYEVIENGKATGKFINADNIDGTKRTLKHNAYVYKTSKKRANKVTLKKGTEVTTYGGTYTFKNGKQYYKIGNNTDKTYVKASNF</sequence>
<evidence type="ECO:0000256" key="1">
    <source>
        <dbReference type="SAM" id="SignalP"/>
    </source>
</evidence>
<dbReference type="Pfam" id="PF22797">
    <property type="entry name" value="SlpA_D2"/>
    <property type="match status" value="1"/>
</dbReference>